<keyword evidence="2" id="KW-1185">Reference proteome</keyword>
<comment type="caution">
    <text evidence="1">The sequence shown here is derived from an EMBL/GenBank/DDBJ whole genome shotgun (WGS) entry which is preliminary data.</text>
</comment>
<evidence type="ECO:0000313" key="2">
    <source>
        <dbReference type="Proteomes" id="UP001194468"/>
    </source>
</evidence>
<protein>
    <submittedName>
        <fullName evidence="1">Uncharacterized protein</fullName>
    </submittedName>
</protein>
<feature type="non-terminal residue" evidence="1">
    <location>
        <position position="64"/>
    </location>
</feature>
<reference evidence="1" key="1">
    <citation type="submission" date="2019-10" db="EMBL/GenBank/DDBJ databases">
        <authorList>
            <consortium name="DOE Joint Genome Institute"/>
            <person name="Kuo A."/>
            <person name="Miyauchi S."/>
            <person name="Kiss E."/>
            <person name="Drula E."/>
            <person name="Kohler A."/>
            <person name="Sanchez-Garcia M."/>
            <person name="Andreopoulos B."/>
            <person name="Barry K.W."/>
            <person name="Bonito G."/>
            <person name="Buee M."/>
            <person name="Carver A."/>
            <person name="Chen C."/>
            <person name="Cichocki N."/>
            <person name="Clum A."/>
            <person name="Culley D."/>
            <person name="Crous P.W."/>
            <person name="Fauchery L."/>
            <person name="Girlanda M."/>
            <person name="Hayes R."/>
            <person name="Keri Z."/>
            <person name="LaButti K."/>
            <person name="Lipzen A."/>
            <person name="Lombard V."/>
            <person name="Magnuson J."/>
            <person name="Maillard F."/>
            <person name="Morin E."/>
            <person name="Murat C."/>
            <person name="Nolan M."/>
            <person name="Ohm R."/>
            <person name="Pangilinan J."/>
            <person name="Pereira M."/>
            <person name="Perotto S."/>
            <person name="Peter M."/>
            <person name="Riley R."/>
            <person name="Sitrit Y."/>
            <person name="Stielow B."/>
            <person name="Szollosi G."/>
            <person name="Zifcakova L."/>
            <person name="Stursova M."/>
            <person name="Spatafora J.W."/>
            <person name="Tedersoo L."/>
            <person name="Vaario L.-M."/>
            <person name="Yamada A."/>
            <person name="Yan M."/>
            <person name="Wang P."/>
            <person name="Xu J."/>
            <person name="Bruns T."/>
            <person name="Baldrian P."/>
            <person name="Vilgalys R."/>
            <person name="Henrissat B."/>
            <person name="Grigoriev I.V."/>
            <person name="Hibbett D."/>
            <person name="Nagy L.G."/>
            <person name="Martin F.M."/>
        </authorList>
    </citation>
    <scope>NUCLEOTIDE SEQUENCE</scope>
    <source>
        <strain evidence="1">BED1</strain>
    </source>
</reference>
<accession>A0AAD4G646</accession>
<dbReference type="AlphaFoldDB" id="A0AAD4G646"/>
<sequence>MTLPLAESRLQQLLGNSYIDDHWRAALTAVMNAEGDTEKASAAVEKLAVAATHRTGLVIKIPAL</sequence>
<proteinExistence type="predicted"/>
<gene>
    <name evidence="1" type="ORF">L210DRAFT_3314217</name>
</gene>
<reference evidence="1" key="2">
    <citation type="journal article" date="2020" name="Nat. Commun.">
        <title>Large-scale genome sequencing of mycorrhizal fungi provides insights into the early evolution of symbiotic traits.</title>
        <authorList>
            <person name="Miyauchi S."/>
            <person name="Kiss E."/>
            <person name="Kuo A."/>
            <person name="Drula E."/>
            <person name="Kohler A."/>
            <person name="Sanchez-Garcia M."/>
            <person name="Morin E."/>
            <person name="Andreopoulos B."/>
            <person name="Barry K.W."/>
            <person name="Bonito G."/>
            <person name="Buee M."/>
            <person name="Carver A."/>
            <person name="Chen C."/>
            <person name="Cichocki N."/>
            <person name="Clum A."/>
            <person name="Culley D."/>
            <person name="Crous P.W."/>
            <person name="Fauchery L."/>
            <person name="Girlanda M."/>
            <person name="Hayes R.D."/>
            <person name="Keri Z."/>
            <person name="LaButti K."/>
            <person name="Lipzen A."/>
            <person name="Lombard V."/>
            <person name="Magnuson J."/>
            <person name="Maillard F."/>
            <person name="Murat C."/>
            <person name="Nolan M."/>
            <person name="Ohm R.A."/>
            <person name="Pangilinan J."/>
            <person name="Pereira M.F."/>
            <person name="Perotto S."/>
            <person name="Peter M."/>
            <person name="Pfister S."/>
            <person name="Riley R."/>
            <person name="Sitrit Y."/>
            <person name="Stielow J.B."/>
            <person name="Szollosi G."/>
            <person name="Zifcakova L."/>
            <person name="Stursova M."/>
            <person name="Spatafora J.W."/>
            <person name="Tedersoo L."/>
            <person name="Vaario L.M."/>
            <person name="Yamada A."/>
            <person name="Yan M."/>
            <person name="Wang P."/>
            <person name="Xu J."/>
            <person name="Bruns T."/>
            <person name="Baldrian P."/>
            <person name="Vilgalys R."/>
            <person name="Dunand C."/>
            <person name="Henrissat B."/>
            <person name="Grigoriev I.V."/>
            <person name="Hibbett D."/>
            <person name="Nagy L.G."/>
            <person name="Martin F.M."/>
        </authorList>
    </citation>
    <scope>NUCLEOTIDE SEQUENCE</scope>
    <source>
        <strain evidence="1">BED1</strain>
    </source>
</reference>
<dbReference type="Proteomes" id="UP001194468">
    <property type="component" value="Unassembled WGS sequence"/>
</dbReference>
<name>A0AAD4G646_BOLED</name>
<organism evidence="1 2">
    <name type="scientific">Boletus edulis BED1</name>
    <dbReference type="NCBI Taxonomy" id="1328754"/>
    <lineage>
        <taxon>Eukaryota</taxon>
        <taxon>Fungi</taxon>
        <taxon>Dikarya</taxon>
        <taxon>Basidiomycota</taxon>
        <taxon>Agaricomycotina</taxon>
        <taxon>Agaricomycetes</taxon>
        <taxon>Agaricomycetidae</taxon>
        <taxon>Boletales</taxon>
        <taxon>Boletineae</taxon>
        <taxon>Boletaceae</taxon>
        <taxon>Boletoideae</taxon>
        <taxon>Boletus</taxon>
    </lineage>
</organism>
<evidence type="ECO:0000313" key="1">
    <source>
        <dbReference type="EMBL" id="KAF8416635.1"/>
    </source>
</evidence>
<dbReference type="EMBL" id="WHUW01000248">
    <property type="protein sequence ID" value="KAF8416635.1"/>
    <property type="molecule type" value="Genomic_DNA"/>
</dbReference>